<feature type="binding site" evidence="13">
    <location>
        <position position="231"/>
    </location>
    <ligand>
        <name>L-serine</name>
        <dbReference type="ChEBI" id="CHEBI:33384"/>
    </ligand>
</feature>
<evidence type="ECO:0000256" key="2">
    <source>
        <dbReference type="ARBA" id="ARBA00005045"/>
    </source>
</evidence>
<keyword evidence="6 12" id="KW-0547">Nucleotide-binding</keyword>
<evidence type="ECO:0000256" key="13">
    <source>
        <dbReference type="PIRSR" id="PIRSR001529-1"/>
    </source>
</evidence>
<comment type="catalytic activity">
    <reaction evidence="11 12">
        <text>tRNA(Ser) + L-serine + ATP = L-seryl-tRNA(Ser) + AMP + diphosphate + H(+)</text>
        <dbReference type="Rhea" id="RHEA:12292"/>
        <dbReference type="Rhea" id="RHEA-COMP:9669"/>
        <dbReference type="Rhea" id="RHEA-COMP:9703"/>
        <dbReference type="ChEBI" id="CHEBI:15378"/>
        <dbReference type="ChEBI" id="CHEBI:30616"/>
        <dbReference type="ChEBI" id="CHEBI:33019"/>
        <dbReference type="ChEBI" id="CHEBI:33384"/>
        <dbReference type="ChEBI" id="CHEBI:78442"/>
        <dbReference type="ChEBI" id="CHEBI:78533"/>
        <dbReference type="ChEBI" id="CHEBI:456215"/>
        <dbReference type="EC" id="6.1.1.11"/>
    </reaction>
</comment>
<dbReference type="InterPro" id="IPR002314">
    <property type="entry name" value="aa-tRNA-synt_IIb"/>
</dbReference>
<dbReference type="PROSITE" id="PS50862">
    <property type="entry name" value="AA_TRNA_LIGASE_II"/>
    <property type="match status" value="1"/>
</dbReference>
<dbReference type="EMBL" id="JAARSH010000012">
    <property type="protein sequence ID" value="MBC1617664.1"/>
    <property type="molecule type" value="Genomic_DNA"/>
</dbReference>
<dbReference type="Proteomes" id="UP000574104">
    <property type="component" value="Unassembled WGS sequence"/>
</dbReference>
<dbReference type="EMBL" id="JAARZT010000001">
    <property type="protein sequence ID" value="MBC2291675.1"/>
    <property type="molecule type" value="Genomic_DNA"/>
</dbReference>
<comment type="subcellular location">
    <subcellularLocation>
        <location evidence="1 12">Cytoplasm</location>
    </subcellularLocation>
</comment>
<dbReference type="InterPro" id="IPR033729">
    <property type="entry name" value="SerRS_core"/>
</dbReference>
<dbReference type="Proteomes" id="UP000585696">
    <property type="component" value="Unassembled WGS sequence"/>
</dbReference>
<feature type="binding site" evidence="12 14">
    <location>
        <begin position="262"/>
        <end position="264"/>
    </location>
    <ligand>
        <name>ATP</name>
        <dbReference type="ChEBI" id="CHEBI:30616"/>
    </ligand>
</feature>
<dbReference type="PRINTS" id="PR00981">
    <property type="entry name" value="TRNASYNTHSER"/>
</dbReference>
<dbReference type="Proteomes" id="UP000543005">
    <property type="component" value="Unassembled WGS sequence"/>
</dbReference>
<evidence type="ECO:0000256" key="5">
    <source>
        <dbReference type="ARBA" id="ARBA00022598"/>
    </source>
</evidence>
<dbReference type="Gene3D" id="1.10.287.40">
    <property type="entry name" value="Serine-tRNA synthetase, tRNA binding domain"/>
    <property type="match status" value="1"/>
</dbReference>
<evidence type="ECO:0000256" key="8">
    <source>
        <dbReference type="ARBA" id="ARBA00022917"/>
    </source>
</evidence>
<dbReference type="GO" id="GO:0006434">
    <property type="term" value="P:seryl-tRNA aminoacylation"/>
    <property type="evidence" value="ECO:0007669"/>
    <property type="project" value="UniProtKB-UniRule"/>
</dbReference>
<dbReference type="HAMAP" id="MF_00176">
    <property type="entry name" value="Ser_tRNA_synth_type1"/>
    <property type="match status" value="1"/>
</dbReference>
<feature type="binding site" evidence="12 13">
    <location>
        <position position="285"/>
    </location>
    <ligand>
        <name>L-serine</name>
        <dbReference type="ChEBI" id="CHEBI:33384"/>
    </ligand>
</feature>
<evidence type="ECO:0000256" key="6">
    <source>
        <dbReference type="ARBA" id="ARBA00022741"/>
    </source>
</evidence>
<dbReference type="Gene3D" id="3.30.930.10">
    <property type="entry name" value="Bira Bifunctional Protein, Domain 2"/>
    <property type="match status" value="1"/>
</dbReference>
<organism evidence="19 24">
    <name type="scientific">Listeria booriae</name>
    <dbReference type="NCBI Taxonomy" id="1552123"/>
    <lineage>
        <taxon>Bacteria</taxon>
        <taxon>Bacillati</taxon>
        <taxon>Bacillota</taxon>
        <taxon>Bacilli</taxon>
        <taxon>Bacillales</taxon>
        <taxon>Listeriaceae</taxon>
        <taxon>Listeria</taxon>
    </lineage>
</organism>
<dbReference type="SUPFAM" id="SSF55681">
    <property type="entry name" value="Class II aaRS and biotin synthetases"/>
    <property type="match status" value="1"/>
</dbReference>
<name>A0A842G0X6_9LIST</name>
<dbReference type="PANTHER" id="PTHR43697">
    <property type="entry name" value="SERYL-TRNA SYNTHETASE"/>
    <property type="match status" value="1"/>
</dbReference>
<evidence type="ECO:0000256" key="3">
    <source>
        <dbReference type="ARBA" id="ARBA00010728"/>
    </source>
</evidence>
<comment type="similarity">
    <text evidence="3 12">Belongs to the class-II aminoacyl-tRNA synthetase family. Type-1 seryl-tRNA synthetase subfamily.</text>
</comment>
<keyword evidence="4 12" id="KW-0963">Cytoplasm</keyword>
<comment type="caution">
    <text evidence="19">The sequence shown here is derived from an EMBL/GenBank/DDBJ whole genome shotgun (WGS) entry which is preliminary data.</text>
</comment>
<evidence type="ECO:0000313" key="20">
    <source>
        <dbReference type="EMBL" id="MBC2291675.1"/>
    </source>
</evidence>
<dbReference type="InterPro" id="IPR015866">
    <property type="entry name" value="Ser-tRNA-synth_1_N"/>
</dbReference>
<keyword evidence="8 12" id="KW-0648">Protein biosynthesis</keyword>
<dbReference type="Pfam" id="PF02403">
    <property type="entry name" value="Seryl_tRNA_N"/>
    <property type="match status" value="1"/>
</dbReference>
<dbReference type="EMBL" id="JAARZS010000011">
    <property type="protein sequence ID" value="MBC2283824.1"/>
    <property type="molecule type" value="Genomic_DNA"/>
</dbReference>
<evidence type="ECO:0000256" key="9">
    <source>
        <dbReference type="ARBA" id="ARBA00023146"/>
    </source>
</evidence>
<protein>
    <recommendedName>
        <fullName evidence="12">Serine--tRNA ligase</fullName>
        <ecNumber evidence="12">6.1.1.11</ecNumber>
    </recommendedName>
    <alternativeName>
        <fullName evidence="12">Seryl-tRNA synthetase</fullName>
        <shortName evidence="12">SerRS</shortName>
    </alternativeName>
    <alternativeName>
        <fullName evidence="12">Seryl-tRNA(Ser/Sec) synthetase</fullName>
    </alternativeName>
</protein>
<accession>A0A842G0X6</accession>
<dbReference type="InterPro" id="IPR006195">
    <property type="entry name" value="aa-tRNA-synth_II"/>
</dbReference>
<feature type="binding site" evidence="13">
    <location>
        <position position="262"/>
    </location>
    <ligand>
        <name>L-serine</name>
        <dbReference type="ChEBI" id="CHEBI:33384"/>
    </ligand>
</feature>
<dbReference type="EC" id="6.1.1.11" evidence="12"/>
<dbReference type="PANTHER" id="PTHR43697:SF1">
    <property type="entry name" value="SERINE--TRNA LIGASE"/>
    <property type="match status" value="1"/>
</dbReference>
<dbReference type="GO" id="GO:0005737">
    <property type="term" value="C:cytoplasm"/>
    <property type="evidence" value="ECO:0007669"/>
    <property type="project" value="UniProtKB-SubCell"/>
</dbReference>
<evidence type="ECO:0000256" key="7">
    <source>
        <dbReference type="ARBA" id="ARBA00022840"/>
    </source>
</evidence>
<dbReference type="EMBL" id="JAARPT010000010">
    <property type="protein sequence ID" value="MBC1402890.1"/>
    <property type="molecule type" value="Genomic_DNA"/>
</dbReference>
<feature type="binding site" evidence="13">
    <location>
        <position position="383"/>
    </location>
    <ligand>
        <name>L-serine</name>
        <dbReference type="ChEBI" id="CHEBI:33384"/>
    </ligand>
</feature>
<comment type="domain">
    <text evidence="12">Consists of two distinct domains, a catalytic core and a N-terminal extension that is involved in tRNA binding.</text>
</comment>
<keyword evidence="9 12" id="KW-0030">Aminoacyl-tRNA synthetase</keyword>
<dbReference type="InterPro" id="IPR042103">
    <property type="entry name" value="SerRS_1_N_sf"/>
</dbReference>
<dbReference type="GO" id="GO:0016740">
    <property type="term" value="F:transferase activity"/>
    <property type="evidence" value="ECO:0007669"/>
    <property type="project" value="UniProtKB-ARBA"/>
</dbReference>
<feature type="binding site" evidence="12">
    <location>
        <begin position="231"/>
        <end position="233"/>
    </location>
    <ligand>
        <name>L-serine</name>
        <dbReference type="ChEBI" id="CHEBI:33384"/>
    </ligand>
</feature>
<evidence type="ECO:0000313" key="17">
    <source>
        <dbReference type="EMBL" id="MBC1402890.1"/>
    </source>
</evidence>
<evidence type="ECO:0000256" key="12">
    <source>
        <dbReference type="HAMAP-Rule" id="MF_00176"/>
    </source>
</evidence>
<dbReference type="AlphaFoldDB" id="A0A842G0X6"/>
<evidence type="ECO:0000259" key="16">
    <source>
        <dbReference type="PROSITE" id="PS50862"/>
    </source>
</evidence>
<dbReference type="NCBIfam" id="TIGR00414">
    <property type="entry name" value="serS"/>
    <property type="match status" value="1"/>
</dbReference>
<evidence type="ECO:0000313" key="19">
    <source>
        <dbReference type="EMBL" id="MBC2283824.1"/>
    </source>
</evidence>
<dbReference type="GO" id="GO:0140096">
    <property type="term" value="F:catalytic activity, acting on a protein"/>
    <property type="evidence" value="ECO:0007669"/>
    <property type="project" value="UniProtKB-ARBA"/>
</dbReference>
<reference evidence="21 22" key="1">
    <citation type="submission" date="2020-03" db="EMBL/GenBank/DDBJ databases">
        <title>Soil Listeria distribution.</title>
        <authorList>
            <person name="Liao J."/>
            <person name="Wiedmann M."/>
        </authorList>
    </citation>
    <scope>NUCLEOTIDE SEQUENCE [LARGE SCALE GENOMIC DNA]</scope>
    <source>
        <strain evidence="20 21">FSL L7-0051</strain>
        <strain evidence="19 24">FSL L7-0054</strain>
        <strain evidence="18 23">FSL L7-1299</strain>
        <strain evidence="17 22">FSL L7-1658</strain>
    </source>
</reference>
<keyword evidence="5 12" id="KW-0436">Ligase</keyword>
<keyword evidence="15" id="KW-0175">Coiled coil</keyword>
<dbReference type="InterPro" id="IPR010978">
    <property type="entry name" value="tRNA-bd_arm"/>
</dbReference>
<evidence type="ECO:0000313" key="22">
    <source>
        <dbReference type="Proteomes" id="UP000544413"/>
    </source>
</evidence>
<evidence type="ECO:0000313" key="18">
    <source>
        <dbReference type="EMBL" id="MBC1617664.1"/>
    </source>
</evidence>
<dbReference type="RefSeq" id="WP_185406707.1">
    <property type="nucleotide sequence ID" value="NZ_JAARPT010000010.1"/>
</dbReference>
<comment type="pathway">
    <text evidence="2 12">Aminoacyl-tRNA biosynthesis; selenocysteinyl-tRNA(Sec) biosynthesis; L-seryl-tRNA(Sec) from L-serine and tRNA(Sec): step 1/1.</text>
</comment>
<evidence type="ECO:0000256" key="10">
    <source>
        <dbReference type="ARBA" id="ARBA00047929"/>
    </source>
</evidence>
<dbReference type="GO" id="GO:0016260">
    <property type="term" value="P:selenocysteine biosynthetic process"/>
    <property type="evidence" value="ECO:0007669"/>
    <property type="project" value="UniProtKB-UniRule"/>
</dbReference>
<dbReference type="SUPFAM" id="SSF46589">
    <property type="entry name" value="tRNA-binding arm"/>
    <property type="match status" value="1"/>
</dbReference>
<evidence type="ECO:0000313" key="24">
    <source>
        <dbReference type="Proteomes" id="UP000585696"/>
    </source>
</evidence>
<sequence>MLDVKVLREDFEGVKKKLSHRGEDLGEFEKFGELDKRRRTLIIEVETLKSQRNEVSQEIAQLKREKQNADAKIEEMRVVGDRIKTFDIELNEIDEKLRNILLAIPNIPHESTPIGETEDDNVEVRKWGEVRTFDFEPKAHWDLGTDLGILDFENAAKVAGSRFVFYKKLGARLERALINFMMDLHATEHGYDEMLPPYMVNRDSMTGTGQLPKFEEDAFLIEKEDYFLIPTAEVPVTNYHRDQIMSADELPQKYTAYSACFRSEAGSAGRDTRGLIRQHQFNKVEMVQFVKPEDSYAALEALTDNAEDVLRRLELPYRVLSMCTADLGFTAAKKYDIEVWIPSGDSYREISSCSNFEAFQARRANIRFRREPGAKPEFVHTLNGSGLAIGRTVAAILENYQLEDGSVAIPKALQGYMGGVEVIAAPAK</sequence>
<dbReference type="Proteomes" id="UP000544413">
    <property type="component" value="Unassembled WGS sequence"/>
</dbReference>
<dbReference type="Pfam" id="PF00587">
    <property type="entry name" value="tRNA-synt_2b"/>
    <property type="match status" value="1"/>
</dbReference>
<keyword evidence="7 12" id="KW-0067">ATP-binding</keyword>
<comment type="caution">
    <text evidence="12">Lacks conserved residue(s) required for the propagation of feature annotation.</text>
</comment>
<proteinExistence type="inferred from homology"/>
<comment type="function">
    <text evidence="12">Catalyzes the attachment of serine to tRNA(Ser). Is also able to aminoacylate tRNA(Sec) with serine, to form the misacylated tRNA L-seryl-tRNA(Sec), which will be further converted into selenocysteinyl-tRNA(Sec).</text>
</comment>
<dbReference type="InterPro" id="IPR045864">
    <property type="entry name" value="aa-tRNA-synth_II/BPL/LPL"/>
</dbReference>
<evidence type="ECO:0000256" key="11">
    <source>
        <dbReference type="ARBA" id="ARBA00048823"/>
    </source>
</evidence>
<gene>
    <name evidence="12 19" type="primary">serS</name>
    <name evidence="17" type="ORF">HB836_14955</name>
    <name evidence="18" type="ORF">HB904_15805</name>
    <name evidence="19" type="ORF">HCB69_05495</name>
    <name evidence="20" type="ORF">HCC36_00405</name>
</gene>
<evidence type="ECO:0000256" key="15">
    <source>
        <dbReference type="SAM" id="Coils"/>
    </source>
</evidence>
<evidence type="ECO:0000313" key="21">
    <source>
        <dbReference type="Proteomes" id="UP000543005"/>
    </source>
</evidence>
<evidence type="ECO:0000313" key="23">
    <source>
        <dbReference type="Proteomes" id="UP000574104"/>
    </source>
</evidence>
<dbReference type="GO" id="GO:0005524">
    <property type="term" value="F:ATP binding"/>
    <property type="evidence" value="ECO:0007669"/>
    <property type="project" value="UniProtKB-UniRule"/>
</dbReference>
<dbReference type="GO" id="GO:0004828">
    <property type="term" value="F:serine-tRNA ligase activity"/>
    <property type="evidence" value="ECO:0007669"/>
    <property type="project" value="UniProtKB-UniRule"/>
</dbReference>
<feature type="binding site" evidence="12 14">
    <location>
        <begin position="349"/>
        <end position="352"/>
    </location>
    <ligand>
        <name>ATP</name>
        <dbReference type="ChEBI" id="CHEBI:30616"/>
    </ligand>
</feature>
<feature type="domain" description="Aminoacyl-transfer RNA synthetases class-II family profile" evidence="16">
    <location>
        <begin position="172"/>
        <end position="410"/>
    </location>
</feature>
<dbReference type="PIRSF" id="PIRSF001529">
    <property type="entry name" value="Ser-tRNA-synth_IIa"/>
    <property type="match status" value="1"/>
</dbReference>
<dbReference type="CDD" id="cd00770">
    <property type="entry name" value="SerRS_core"/>
    <property type="match status" value="1"/>
</dbReference>
<evidence type="ECO:0000256" key="1">
    <source>
        <dbReference type="ARBA" id="ARBA00004496"/>
    </source>
</evidence>
<evidence type="ECO:0000256" key="4">
    <source>
        <dbReference type="ARBA" id="ARBA00022490"/>
    </source>
</evidence>
<feature type="coiled-coil region" evidence="15">
    <location>
        <begin position="38"/>
        <end position="79"/>
    </location>
</feature>
<comment type="subunit">
    <text evidence="12">Homodimer. The tRNA molecule binds across the dimer.</text>
</comment>
<dbReference type="UniPathway" id="UPA00906">
    <property type="reaction ID" value="UER00895"/>
</dbReference>
<dbReference type="InterPro" id="IPR002317">
    <property type="entry name" value="Ser-tRNA-ligase_type_1"/>
</dbReference>
<evidence type="ECO:0000256" key="14">
    <source>
        <dbReference type="PIRSR" id="PIRSR001529-2"/>
    </source>
</evidence>
<feature type="binding site" evidence="12">
    <location>
        <position position="385"/>
    </location>
    <ligand>
        <name>L-serine</name>
        <dbReference type="ChEBI" id="CHEBI:33384"/>
    </ligand>
</feature>
<comment type="catalytic activity">
    <reaction evidence="10 12">
        <text>tRNA(Sec) + L-serine + ATP = L-seryl-tRNA(Sec) + AMP + diphosphate + H(+)</text>
        <dbReference type="Rhea" id="RHEA:42580"/>
        <dbReference type="Rhea" id="RHEA-COMP:9742"/>
        <dbReference type="Rhea" id="RHEA-COMP:10128"/>
        <dbReference type="ChEBI" id="CHEBI:15378"/>
        <dbReference type="ChEBI" id="CHEBI:30616"/>
        <dbReference type="ChEBI" id="CHEBI:33019"/>
        <dbReference type="ChEBI" id="CHEBI:33384"/>
        <dbReference type="ChEBI" id="CHEBI:78442"/>
        <dbReference type="ChEBI" id="CHEBI:78533"/>
        <dbReference type="ChEBI" id="CHEBI:456215"/>
        <dbReference type="EC" id="6.1.1.11"/>
    </reaction>
</comment>